<dbReference type="InterPro" id="IPR023298">
    <property type="entry name" value="ATPase_P-typ_TM_dom_sf"/>
</dbReference>
<dbReference type="SUPFAM" id="SSF56784">
    <property type="entry name" value="HAD-like"/>
    <property type="match status" value="1"/>
</dbReference>
<feature type="transmembrane region" description="Helical" evidence="16">
    <location>
        <begin position="62"/>
        <end position="81"/>
    </location>
</feature>
<dbReference type="FunFam" id="2.70.150.10:FF:000033">
    <property type="entry name" value="Potassium-transporting ATPase ATP-binding subunit"/>
    <property type="match status" value="1"/>
</dbReference>
<dbReference type="SFLD" id="SFLDF00027">
    <property type="entry name" value="p-type_atpase"/>
    <property type="match status" value="1"/>
</dbReference>
<dbReference type="SUPFAM" id="SSF81665">
    <property type="entry name" value="Calcium ATPase, transmembrane domain M"/>
    <property type="match status" value="1"/>
</dbReference>
<dbReference type="InterPro" id="IPR044492">
    <property type="entry name" value="P_typ_ATPase_HD_dom"/>
</dbReference>
<comment type="function">
    <text evidence="16">Part of the high-affinity ATP-driven potassium transport (or Kdp) system, which catalyzes the hydrolysis of ATP coupled with the electrogenic transport of potassium into the cytoplasm. This subunit is responsible for energy coupling to the transport system and for the release of the potassium ions to the cytoplasm.</text>
</comment>
<dbReference type="OrthoDB" id="9813266at2"/>
<feature type="transmembrane region" description="Helical" evidence="16">
    <location>
        <begin position="580"/>
        <end position="599"/>
    </location>
</feature>
<evidence type="ECO:0000313" key="19">
    <source>
        <dbReference type="Proteomes" id="UP000199263"/>
    </source>
</evidence>
<keyword evidence="7 16" id="KW-0479">Metal-binding</keyword>
<comment type="subunit">
    <text evidence="16">The system is composed of three essential subunits: KdpA, KdpB and KdpC.</text>
</comment>
<dbReference type="InterPro" id="IPR036412">
    <property type="entry name" value="HAD-like_sf"/>
</dbReference>
<evidence type="ECO:0000256" key="14">
    <source>
        <dbReference type="ARBA" id="ARBA00023065"/>
    </source>
</evidence>
<accession>A0A1I1KTP0</accession>
<evidence type="ECO:0000256" key="1">
    <source>
        <dbReference type="ARBA" id="ARBA00004141"/>
    </source>
</evidence>
<evidence type="ECO:0000256" key="11">
    <source>
        <dbReference type="ARBA" id="ARBA00022958"/>
    </source>
</evidence>
<feature type="transmembrane region" description="Helical" evidence="16">
    <location>
        <begin position="652"/>
        <end position="676"/>
    </location>
</feature>
<dbReference type="Gene3D" id="3.40.50.1000">
    <property type="entry name" value="HAD superfamily/HAD-like"/>
    <property type="match status" value="1"/>
</dbReference>
<organism evidence="18 19">
    <name type="scientific">Clostridium uliginosum</name>
    <dbReference type="NCBI Taxonomy" id="119641"/>
    <lineage>
        <taxon>Bacteria</taxon>
        <taxon>Bacillati</taxon>
        <taxon>Bacillota</taxon>
        <taxon>Clostridia</taxon>
        <taxon>Eubacteriales</taxon>
        <taxon>Clostridiaceae</taxon>
        <taxon>Clostridium</taxon>
    </lineage>
</organism>
<dbReference type="PRINTS" id="PR00119">
    <property type="entry name" value="CATATPASE"/>
</dbReference>
<protein>
    <recommendedName>
        <fullName evidence="16">Potassium-transporting ATPase ATP-binding subunit</fullName>
        <ecNumber evidence="16">7.2.2.6</ecNumber>
    </recommendedName>
    <alternativeName>
        <fullName evidence="16">ATP phosphohydrolase [potassium-transporting] B chain</fullName>
    </alternativeName>
    <alternativeName>
        <fullName evidence="16">Potassium-binding and translocating subunit B</fullName>
    </alternativeName>
    <alternativeName>
        <fullName evidence="16">Potassium-translocating ATPase B chain</fullName>
    </alternativeName>
</protein>
<dbReference type="GO" id="GO:0008556">
    <property type="term" value="F:P-type potassium transmembrane transporter activity"/>
    <property type="evidence" value="ECO:0007669"/>
    <property type="project" value="UniProtKB-UniRule"/>
</dbReference>
<evidence type="ECO:0000256" key="12">
    <source>
        <dbReference type="ARBA" id="ARBA00022967"/>
    </source>
</evidence>
<keyword evidence="3 16" id="KW-1003">Cell membrane</keyword>
<dbReference type="SFLD" id="SFLDS00003">
    <property type="entry name" value="Haloacid_Dehalogenase"/>
    <property type="match status" value="1"/>
</dbReference>
<dbReference type="GO" id="GO:0005524">
    <property type="term" value="F:ATP binding"/>
    <property type="evidence" value="ECO:0007669"/>
    <property type="project" value="UniProtKB-UniRule"/>
</dbReference>
<dbReference type="GO" id="GO:0005886">
    <property type="term" value="C:plasma membrane"/>
    <property type="evidence" value="ECO:0007669"/>
    <property type="project" value="UniProtKB-SubCell"/>
</dbReference>
<name>A0A1I1KTP0_9CLOT</name>
<feature type="transmembrane region" description="Helical" evidence="16">
    <location>
        <begin position="35"/>
        <end position="56"/>
    </location>
</feature>
<evidence type="ECO:0000256" key="10">
    <source>
        <dbReference type="ARBA" id="ARBA00022842"/>
    </source>
</evidence>
<dbReference type="SFLD" id="SFLDG00002">
    <property type="entry name" value="C1.7:_P-type_atpase_like"/>
    <property type="match status" value="1"/>
</dbReference>
<keyword evidence="2 16" id="KW-0813">Transport</keyword>
<keyword evidence="14 16" id="KW-0406">Ion transport</keyword>
<dbReference type="Gene3D" id="2.70.150.10">
    <property type="entry name" value="Calcium-transporting ATPase, cytoplasmic transduction domain A"/>
    <property type="match status" value="1"/>
</dbReference>
<keyword evidence="6 16" id="KW-0812">Transmembrane</keyword>
<evidence type="ECO:0000256" key="2">
    <source>
        <dbReference type="ARBA" id="ARBA00022448"/>
    </source>
</evidence>
<dbReference type="HAMAP" id="MF_00285">
    <property type="entry name" value="KdpB"/>
    <property type="match status" value="1"/>
</dbReference>
<evidence type="ECO:0000259" key="17">
    <source>
        <dbReference type="Pfam" id="PF00122"/>
    </source>
</evidence>
<keyword evidence="10 16" id="KW-0460">Magnesium</keyword>
<comment type="catalytic activity">
    <reaction evidence="16">
        <text>K(+)(out) + ATP + H2O = K(+)(in) + ADP + phosphate + H(+)</text>
        <dbReference type="Rhea" id="RHEA:16777"/>
        <dbReference type="ChEBI" id="CHEBI:15377"/>
        <dbReference type="ChEBI" id="CHEBI:15378"/>
        <dbReference type="ChEBI" id="CHEBI:29103"/>
        <dbReference type="ChEBI" id="CHEBI:30616"/>
        <dbReference type="ChEBI" id="CHEBI:43474"/>
        <dbReference type="ChEBI" id="CHEBI:456216"/>
        <dbReference type="EC" id="7.2.2.6"/>
    </reaction>
</comment>
<feature type="binding site" evidence="16">
    <location>
        <position position="391"/>
    </location>
    <ligand>
        <name>ATP</name>
        <dbReference type="ChEBI" id="CHEBI:30616"/>
    </ligand>
</feature>
<keyword evidence="15 16" id="KW-0472">Membrane</keyword>
<evidence type="ECO:0000256" key="8">
    <source>
        <dbReference type="ARBA" id="ARBA00022741"/>
    </source>
</evidence>
<keyword evidence="11 16" id="KW-0630">Potassium</keyword>
<feature type="binding site" evidence="16">
    <location>
        <position position="518"/>
    </location>
    <ligand>
        <name>Mg(2+)</name>
        <dbReference type="ChEBI" id="CHEBI:18420"/>
    </ligand>
</feature>
<evidence type="ECO:0000256" key="9">
    <source>
        <dbReference type="ARBA" id="ARBA00022840"/>
    </source>
</evidence>
<reference evidence="18 19" key="1">
    <citation type="submission" date="2016-10" db="EMBL/GenBank/DDBJ databases">
        <authorList>
            <person name="de Groot N.N."/>
        </authorList>
    </citation>
    <scope>NUCLEOTIDE SEQUENCE [LARGE SCALE GENOMIC DNA]</scope>
    <source>
        <strain evidence="18 19">DSM 12992</strain>
    </source>
</reference>
<comment type="subcellular location">
    <subcellularLocation>
        <location evidence="16">Cell membrane</location>
        <topology evidence="16">Multi-pass membrane protein</topology>
    </subcellularLocation>
    <subcellularLocation>
        <location evidence="1">Membrane</location>
        <topology evidence="1">Multi-pass membrane protein</topology>
    </subcellularLocation>
</comment>
<sequence>MENSKKSFITNKMIKDAIKDSFIKLNPKDMIKNPVMFVAYIGMIITAILTAVPQIVGENGRLYNGIVTIILFATIVFANFAEAIAEGRGKAQADALKSTKKDTKAKLLKPDGSYTVINASELQKGDIVLVETGDMIPNDGEVIEGLASVNEAAITGESAPVIKEPGGDFSSVTGGTTVVSDWIKVEITSEPGESFLDKMISLVEGASRKKTPNEVALTMLLIALTVIFLVVIVSLYPIANFVGVKLEVSTLVALLVCLIPTTIGGLLSSIGIAGMDRVTRFNVIAMSGKAVEACGDVDVMILDKTGTITFGNRLAADFRPVEGVSKEEMIKYALITSIKDTTPEGKSTIELGQKLGFKVDAKEYDNAEFIEFTAQTKSSGMNLKSGEKIRKGAASSIMEFVKENGGKIPGDLKGKVDDISKLGGTPLVVAKDDKIYGVIYLKDTVKPGLIERFAQLREMGIKTVMCTGDNPLTAATIAKEAGVDDYIAECKPEDKIEAIKKEQENGKIVAMTGDGTNDAPALAQANVGLAMNSGTIAAKEAANMVDLDSDPTKILDVVGIGKQLLITRGALTTFSIANDVAKYFAIIPAMFMLAIPQMQRLNVMGLASPKSAIISALIFNAIIIPLLIPIALKGVKYRPMNPEKILKRNLSIYGIGGVIVPFIGIKVIDFIVSPLLSLIGM</sequence>
<dbReference type="GO" id="GO:0000287">
    <property type="term" value="F:magnesium ion binding"/>
    <property type="evidence" value="ECO:0007669"/>
    <property type="project" value="UniProtKB-UniRule"/>
</dbReference>
<evidence type="ECO:0000256" key="6">
    <source>
        <dbReference type="ARBA" id="ARBA00022692"/>
    </source>
</evidence>
<evidence type="ECO:0000313" key="18">
    <source>
        <dbReference type="EMBL" id="SFC64091.1"/>
    </source>
</evidence>
<dbReference type="GO" id="GO:0016887">
    <property type="term" value="F:ATP hydrolysis activity"/>
    <property type="evidence" value="ECO:0007669"/>
    <property type="project" value="InterPro"/>
</dbReference>
<proteinExistence type="inferred from homology"/>
<evidence type="ECO:0000256" key="3">
    <source>
        <dbReference type="ARBA" id="ARBA00022475"/>
    </source>
</evidence>
<dbReference type="InterPro" id="IPR008250">
    <property type="entry name" value="ATPase_P-typ_transduc_dom_A_sf"/>
</dbReference>
<feature type="binding site" evidence="16">
    <location>
        <position position="514"/>
    </location>
    <ligand>
        <name>Mg(2+)</name>
        <dbReference type="ChEBI" id="CHEBI:18420"/>
    </ligand>
</feature>
<dbReference type="EC" id="7.2.2.6" evidence="16"/>
<dbReference type="InterPro" id="IPR059000">
    <property type="entry name" value="ATPase_P-type_domA"/>
</dbReference>
<keyword evidence="13 16" id="KW-1133">Transmembrane helix</keyword>
<evidence type="ECO:0000256" key="4">
    <source>
        <dbReference type="ARBA" id="ARBA00022538"/>
    </source>
</evidence>
<dbReference type="PROSITE" id="PS00154">
    <property type="entry name" value="ATPASE_E1_E2"/>
    <property type="match status" value="1"/>
</dbReference>
<dbReference type="NCBIfam" id="TIGR01494">
    <property type="entry name" value="ATPase_P-type"/>
    <property type="match status" value="2"/>
</dbReference>
<dbReference type="NCBIfam" id="TIGR01497">
    <property type="entry name" value="kdpB"/>
    <property type="match status" value="1"/>
</dbReference>
<feature type="binding site" evidence="16">
    <location>
        <position position="344"/>
    </location>
    <ligand>
        <name>ATP</name>
        <dbReference type="ChEBI" id="CHEBI:30616"/>
    </ligand>
</feature>
<dbReference type="InterPro" id="IPR006391">
    <property type="entry name" value="P-type_ATPase_bsu_IA"/>
</dbReference>
<keyword evidence="9 16" id="KW-0067">ATP-binding</keyword>
<feature type="transmembrane region" description="Helical" evidence="16">
    <location>
        <begin position="611"/>
        <end position="632"/>
    </location>
</feature>
<dbReference type="InterPro" id="IPR018303">
    <property type="entry name" value="ATPase_P-typ_P_site"/>
</dbReference>
<evidence type="ECO:0000256" key="15">
    <source>
        <dbReference type="ARBA" id="ARBA00023136"/>
    </source>
</evidence>
<dbReference type="PANTHER" id="PTHR43743:SF1">
    <property type="entry name" value="POTASSIUM-TRANSPORTING ATPASE ATP-BINDING SUBUNIT"/>
    <property type="match status" value="1"/>
</dbReference>
<keyword evidence="4 16" id="KW-0633">Potassium transport</keyword>
<feature type="binding site" evidence="16">
    <location>
        <begin position="372"/>
        <end position="379"/>
    </location>
    <ligand>
        <name>ATP</name>
        <dbReference type="ChEBI" id="CHEBI:30616"/>
    </ligand>
</feature>
<feature type="domain" description="P-type ATPase A" evidence="17">
    <location>
        <begin position="102"/>
        <end position="204"/>
    </location>
</feature>
<dbReference type="Proteomes" id="UP000199263">
    <property type="component" value="Unassembled WGS sequence"/>
</dbReference>
<evidence type="ECO:0000256" key="5">
    <source>
        <dbReference type="ARBA" id="ARBA00022553"/>
    </source>
</evidence>
<comment type="similarity">
    <text evidence="16">Belongs to the cation transport ATPase (P-type) (TC 3.A.3) family. Type IA subfamily.</text>
</comment>
<keyword evidence="5 16" id="KW-0597">Phosphoprotein</keyword>
<dbReference type="PANTHER" id="PTHR43743">
    <property type="entry name" value="POTASSIUM-TRANSPORTING ATPASE ATP-BINDING SUBUNIT"/>
    <property type="match status" value="1"/>
</dbReference>
<keyword evidence="12 16" id="KW-1278">Translocase</keyword>
<keyword evidence="8 16" id="KW-0547">Nucleotide-binding</keyword>
<dbReference type="RefSeq" id="WP_090089721.1">
    <property type="nucleotide sequence ID" value="NZ_FOMG01000006.1"/>
</dbReference>
<feature type="binding site" evidence="16">
    <location>
        <position position="340"/>
    </location>
    <ligand>
        <name>ATP</name>
        <dbReference type="ChEBI" id="CHEBI:30616"/>
    </ligand>
</feature>
<dbReference type="EMBL" id="FOMG01000006">
    <property type="protein sequence ID" value="SFC64091.1"/>
    <property type="molecule type" value="Genomic_DNA"/>
</dbReference>
<dbReference type="STRING" id="119641.SAMN05421842_106148"/>
<evidence type="ECO:0000256" key="13">
    <source>
        <dbReference type="ARBA" id="ARBA00022989"/>
    </source>
</evidence>
<dbReference type="InterPro" id="IPR023299">
    <property type="entry name" value="ATPase_P-typ_cyto_dom_N"/>
</dbReference>
<dbReference type="SUPFAM" id="SSF81653">
    <property type="entry name" value="Calcium ATPase, transduction domain A"/>
    <property type="match status" value="1"/>
</dbReference>
<evidence type="ECO:0000256" key="16">
    <source>
        <dbReference type="HAMAP-Rule" id="MF_00285"/>
    </source>
</evidence>
<feature type="active site" description="4-aspartylphosphate intermediate" evidence="16">
    <location>
        <position position="303"/>
    </location>
</feature>
<dbReference type="CDD" id="cd02078">
    <property type="entry name" value="P-type_ATPase_K"/>
    <property type="match status" value="1"/>
</dbReference>
<keyword evidence="19" id="KW-1185">Reference proteome</keyword>
<dbReference type="Gene3D" id="3.40.1110.10">
    <property type="entry name" value="Calcium-transporting ATPase, cytoplasmic domain N"/>
    <property type="match status" value="1"/>
</dbReference>
<evidence type="ECO:0000256" key="7">
    <source>
        <dbReference type="ARBA" id="ARBA00022723"/>
    </source>
</evidence>
<dbReference type="AlphaFoldDB" id="A0A1I1KTP0"/>
<dbReference type="Pfam" id="PF00702">
    <property type="entry name" value="Hydrolase"/>
    <property type="match status" value="1"/>
</dbReference>
<dbReference type="InterPro" id="IPR001757">
    <property type="entry name" value="P_typ_ATPase"/>
</dbReference>
<gene>
    <name evidence="16" type="primary">kdpB</name>
    <name evidence="18" type="ORF">SAMN05421842_106148</name>
</gene>
<dbReference type="Pfam" id="PF00122">
    <property type="entry name" value="E1-E2_ATPase"/>
    <property type="match status" value="1"/>
</dbReference>
<feature type="transmembrane region" description="Helical" evidence="16">
    <location>
        <begin position="215"/>
        <end position="239"/>
    </location>
</feature>
<dbReference type="InterPro" id="IPR023214">
    <property type="entry name" value="HAD_sf"/>
</dbReference>
<feature type="transmembrane region" description="Helical" evidence="16">
    <location>
        <begin position="251"/>
        <end position="273"/>
    </location>
</feature>